<dbReference type="GO" id="GO:0098887">
    <property type="term" value="P:neurotransmitter receptor transport, endosome to postsynaptic membrane"/>
    <property type="evidence" value="ECO:0007669"/>
    <property type="project" value="TreeGrafter"/>
</dbReference>
<dbReference type="SUPFAM" id="SSF52058">
    <property type="entry name" value="L domain-like"/>
    <property type="match status" value="1"/>
</dbReference>
<keyword evidence="7" id="KW-1185">Reference proteome</keyword>
<evidence type="ECO:0000256" key="4">
    <source>
        <dbReference type="SAM" id="MobiDB-lite"/>
    </source>
</evidence>
<dbReference type="AlphaFoldDB" id="A0A663N392"/>
<sequence length="1097" mass="120345">MQLVELDLSRNDIPEIPESISFCRALQVADFSGNPLTRLPESFPELQNLTCLSVNDISLQALPENIGNLYNLASLELRENLLTYLPESLAQLQRLEELDLGNNELYHLPETIGALFNLKDLWLDGNQLAEIPQEVGNLKNLLCLDVSENKLECLPEEISGLTSLTDLLVSQNLLQVLPDGIGKLRRLSILKVDQNKLIQLTDSIGDCESLTELVLTENQLQSLPKSIGKLKKLNNLNADRNKLTSLPKEIGGCCSLNVFSVRDNRLSRIPSEISQATELHVLDVAGNRLMYLPLSLTSLKLKALWLSDNQSQPLLTFQTDTDPETGEKILTCVLLPQMPSEPGCQDNLPRCGALESLVNEMSDETWNERAVNRVSAIRFLEDEKDEEDNEMRTLLRRATPHPGELKNMKKTVENLRNDMNAAKGLDSNKNEDSIKWLPKSPKLYSGHNWNSQGSRWALLKGKESIHGDNLYKFSSANGKWREGRISPEQEAEELEDPDDEPISKFSGSLFDTDDSMRDQRNTRTALQEKHKSAMKGKTLPGTNTKVQPPVLAVGSFPGESSRILEESRMMDVPQPPLKITITVCSQMGSLGISIAGGKGSSPCKDNDEGIMTAQLPKDGPADLAGIQAGDRVAEVSLVSEPNALDAGPAEVSSKGSPFPTVNHVIKVTSQASGTKPLTFTFVPSIGRLPTHFEVVDVSKFLVTIPDELKNPSNREIINKSNTVSDELALKSGAKEDCVSAIYTDSTQTAFQSPGCISSKGEMQENDLFKAEFILITDSGDEDEVTAASNNVHRPSNGYGPISAQLLATSHVSPGTGAGKPLGDGHIPGAALSHNTADPQKHQQYKIKTSYKAFAAIPTNTVLMEQKALEEPSKTASVTEGTTLDTHSEMCSPAQLRQQTEELCAVIDQVLQDPLTMRRCESSPSFLQMSTESDVGKVSATLQRTAGRETRYANLYKSAPMVTESQLTKPGVIRPVLVKGKSAQQKEEPYQPNPFKKYLEEISDQDIEQETALLHPLYPTKLIPPTKPPLRPPSISLADCLNPGPFSHLSSITCDVHENPYSPYSHNSLYNKPSHPIVPIPENETLSSKEVANERGSV</sequence>
<feature type="compositionally biased region" description="Basic and acidic residues" evidence="4">
    <location>
        <begin position="514"/>
        <end position="531"/>
    </location>
</feature>
<keyword evidence="2" id="KW-0677">Repeat</keyword>
<dbReference type="InterPro" id="IPR001478">
    <property type="entry name" value="PDZ"/>
</dbReference>
<dbReference type="PROSITE" id="PS50106">
    <property type="entry name" value="PDZ"/>
    <property type="match status" value="1"/>
</dbReference>
<dbReference type="PANTHER" id="PTHR23119:SF58">
    <property type="entry name" value="LEUCINE RICH REPEAT CONTAINING 1"/>
    <property type="match status" value="1"/>
</dbReference>
<dbReference type="Pfam" id="PF15274">
    <property type="entry name" value="MLIP"/>
    <property type="match status" value="1"/>
</dbReference>
<dbReference type="GO" id="GO:0045211">
    <property type="term" value="C:postsynaptic membrane"/>
    <property type="evidence" value="ECO:0007669"/>
    <property type="project" value="TreeGrafter"/>
</dbReference>
<dbReference type="Gene3D" id="2.30.42.10">
    <property type="match status" value="1"/>
</dbReference>
<dbReference type="Ensembl" id="ENSACUT00000019447.1">
    <property type="protein sequence ID" value="ENSACUP00000018241.1"/>
    <property type="gene ID" value="ENSACUG00000012207.1"/>
</dbReference>
<dbReference type="GO" id="GO:0019901">
    <property type="term" value="F:protein kinase binding"/>
    <property type="evidence" value="ECO:0007669"/>
    <property type="project" value="TreeGrafter"/>
</dbReference>
<evidence type="ECO:0000256" key="3">
    <source>
        <dbReference type="SAM" id="Coils"/>
    </source>
</evidence>
<dbReference type="PANTHER" id="PTHR23119">
    <property type="entry name" value="DISCS LARGE"/>
    <property type="match status" value="1"/>
</dbReference>
<evidence type="ECO:0000256" key="1">
    <source>
        <dbReference type="ARBA" id="ARBA00022614"/>
    </source>
</evidence>
<reference evidence="6" key="1">
    <citation type="submission" date="2025-08" db="UniProtKB">
        <authorList>
            <consortium name="Ensembl"/>
        </authorList>
    </citation>
    <scope>IDENTIFICATION</scope>
</reference>
<dbReference type="Proteomes" id="UP000472269">
    <property type="component" value="Unplaced"/>
</dbReference>
<keyword evidence="3" id="KW-0175">Coiled coil</keyword>
<feature type="coiled-coil region" evidence="3">
    <location>
        <begin position="377"/>
        <end position="425"/>
    </location>
</feature>
<feature type="region of interest" description="Disordered" evidence="4">
    <location>
        <begin position="488"/>
        <end position="553"/>
    </location>
</feature>
<dbReference type="SMART" id="SM00364">
    <property type="entry name" value="LRR_BAC"/>
    <property type="match status" value="8"/>
</dbReference>
<evidence type="ECO:0000259" key="5">
    <source>
        <dbReference type="PROSITE" id="PS50106"/>
    </source>
</evidence>
<dbReference type="GO" id="GO:0098968">
    <property type="term" value="P:neurotransmitter receptor transport postsynaptic membrane to endosome"/>
    <property type="evidence" value="ECO:0007669"/>
    <property type="project" value="TreeGrafter"/>
</dbReference>
<dbReference type="SUPFAM" id="SSF50156">
    <property type="entry name" value="PDZ domain-like"/>
    <property type="match status" value="1"/>
</dbReference>
<feature type="domain" description="PDZ" evidence="5">
    <location>
        <begin position="578"/>
        <end position="636"/>
    </location>
</feature>
<gene>
    <name evidence="6" type="primary">LRRC1</name>
</gene>
<dbReference type="FunFam" id="3.80.10.10:FF:000490">
    <property type="entry name" value="Leucine rich repeat containing 1"/>
    <property type="match status" value="1"/>
</dbReference>
<evidence type="ECO:0000313" key="7">
    <source>
        <dbReference type="Proteomes" id="UP000472269"/>
    </source>
</evidence>
<dbReference type="GO" id="GO:0016323">
    <property type="term" value="C:basolateral plasma membrane"/>
    <property type="evidence" value="ECO:0007669"/>
    <property type="project" value="TreeGrafter"/>
</dbReference>
<dbReference type="InterPro" id="IPR050614">
    <property type="entry name" value="Synaptic_Scaffolding_LAP-MAGUK"/>
</dbReference>
<dbReference type="Pfam" id="PF23598">
    <property type="entry name" value="LRR_14"/>
    <property type="match status" value="1"/>
</dbReference>
<dbReference type="GO" id="GO:0005912">
    <property type="term" value="C:adherens junction"/>
    <property type="evidence" value="ECO:0007669"/>
    <property type="project" value="TreeGrafter"/>
</dbReference>
<dbReference type="Gene3D" id="3.80.10.10">
    <property type="entry name" value="Ribonuclease Inhibitor"/>
    <property type="match status" value="1"/>
</dbReference>
<dbReference type="GO" id="GO:0098609">
    <property type="term" value="P:cell-cell adhesion"/>
    <property type="evidence" value="ECO:0007669"/>
    <property type="project" value="TreeGrafter"/>
</dbReference>
<dbReference type="FunFam" id="3.80.10.10:FF:002759">
    <property type="entry name" value="Uncharacterized protein"/>
    <property type="match status" value="1"/>
</dbReference>
<organism evidence="6 7">
    <name type="scientific">Athene cunicularia</name>
    <name type="common">Burrowing owl</name>
    <name type="synonym">Speotyto cunicularia</name>
    <dbReference type="NCBI Taxonomy" id="194338"/>
    <lineage>
        <taxon>Eukaryota</taxon>
        <taxon>Metazoa</taxon>
        <taxon>Chordata</taxon>
        <taxon>Craniata</taxon>
        <taxon>Vertebrata</taxon>
        <taxon>Euteleostomi</taxon>
        <taxon>Archelosauria</taxon>
        <taxon>Archosauria</taxon>
        <taxon>Dinosauria</taxon>
        <taxon>Saurischia</taxon>
        <taxon>Theropoda</taxon>
        <taxon>Coelurosauria</taxon>
        <taxon>Aves</taxon>
        <taxon>Neognathae</taxon>
        <taxon>Neoaves</taxon>
        <taxon>Telluraves</taxon>
        <taxon>Strigiformes</taxon>
        <taxon>Strigidae</taxon>
        <taxon>Athene</taxon>
    </lineage>
</organism>
<dbReference type="SMART" id="SM00369">
    <property type="entry name" value="LRR_TYP"/>
    <property type="match status" value="12"/>
</dbReference>
<protein>
    <submittedName>
        <fullName evidence="6">Leucine rich repeat containing 1</fullName>
    </submittedName>
</protein>
<evidence type="ECO:0000313" key="6">
    <source>
        <dbReference type="Ensembl" id="ENSACUP00000018241.1"/>
    </source>
</evidence>
<reference evidence="6" key="2">
    <citation type="submission" date="2025-09" db="UniProtKB">
        <authorList>
            <consortium name="Ensembl"/>
        </authorList>
    </citation>
    <scope>IDENTIFICATION</scope>
</reference>
<dbReference type="InterPro" id="IPR029331">
    <property type="entry name" value="MLIP"/>
</dbReference>
<dbReference type="GO" id="GO:0045197">
    <property type="term" value="P:establishment or maintenance of epithelial cell apical/basal polarity"/>
    <property type="evidence" value="ECO:0007669"/>
    <property type="project" value="TreeGrafter"/>
</dbReference>
<keyword evidence="1" id="KW-0433">Leucine-rich repeat</keyword>
<name>A0A663N392_ATHCN</name>
<accession>A0A663N392</accession>
<dbReference type="PROSITE" id="PS51450">
    <property type="entry name" value="LRR"/>
    <property type="match status" value="3"/>
</dbReference>
<proteinExistence type="predicted"/>
<dbReference type="InterPro" id="IPR003591">
    <property type="entry name" value="Leu-rich_rpt_typical-subtyp"/>
</dbReference>
<dbReference type="GO" id="GO:0014069">
    <property type="term" value="C:postsynaptic density"/>
    <property type="evidence" value="ECO:0007669"/>
    <property type="project" value="TreeGrafter"/>
</dbReference>
<evidence type="ECO:0000256" key="2">
    <source>
        <dbReference type="ARBA" id="ARBA00022737"/>
    </source>
</evidence>
<dbReference type="InterPro" id="IPR055414">
    <property type="entry name" value="LRR_R13L4/SHOC2-like"/>
</dbReference>
<dbReference type="GO" id="GO:0043113">
    <property type="term" value="P:receptor clustering"/>
    <property type="evidence" value="ECO:0007669"/>
    <property type="project" value="TreeGrafter"/>
</dbReference>
<dbReference type="InterPro" id="IPR001611">
    <property type="entry name" value="Leu-rich_rpt"/>
</dbReference>
<dbReference type="InterPro" id="IPR036034">
    <property type="entry name" value="PDZ_sf"/>
</dbReference>
<feature type="compositionally biased region" description="Acidic residues" evidence="4">
    <location>
        <begin position="489"/>
        <end position="500"/>
    </location>
</feature>
<dbReference type="InterPro" id="IPR032675">
    <property type="entry name" value="LRR_dom_sf"/>
</dbReference>